<sequence length="166" mass="18677">MNVLSHSEEDWADPRYRATGVFAPSQFAATGLHDFWFAGASASLDAFAAWGEQREALLPRFGLLSEEIPVDVGHFYTYLHAKQLGLRLAFTGISYLDYTLVRYKDCKLQVGEEIQPPDIFCSHWEISIMRQCQSWLPKPHGWARGLCPVAGRRALLAPGSRSCGRF</sequence>
<organism evidence="1 2">
    <name type="scientific">Effrenium voratum</name>
    <dbReference type="NCBI Taxonomy" id="2562239"/>
    <lineage>
        <taxon>Eukaryota</taxon>
        <taxon>Sar</taxon>
        <taxon>Alveolata</taxon>
        <taxon>Dinophyceae</taxon>
        <taxon>Suessiales</taxon>
        <taxon>Symbiodiniaceae</taxon>
        <taxon>Effrenium</taxon>
    </lineage>
</organism>
<keyword evidence="2" id="KW-1185">Reference proteome</keyword>
<comment type="caution">
    <text evidence="1">The sequence shown here is derived from an EMBL/GenBank/DDBJ whole genome shotgun (WGS) entry which is preliminary data.</text>
</comment>
<reference evidence="1" key="1">
    <citation type="submission" date="2023-08" db="EMBL/GenBank/DDBJ databases">
        <authorList>
            <person name="Chen Y."/>
            <person name="Shah S."/>
            <person name="Dougan E. K."/>
            <person name="Thang M."/>
            <person name="Chan C."/>
        </authorList>
    </citation>
    <scope>NUCLEOTIDE SEQUENCE</scope>
</reference>
<proteinExistence type="predicted"/>
<name>A0AA36JBD0_9DINO</name>
<accession>A0AA36JBD0</accession>
<evidence type="ECO:0000313" key="2">
    <source>
        <dbReference type="Proteomes" id="UP001178507"/>
    </source>
</evidence>
<dbReference type="AlphaFoldDB" id="A0AA36JBD0"/>
<dbReference type="EMBL" id="CAUJNA010003435">
    <property type="protein sequence ID" value="CAJ1401926.1"/>
    <property type="molecule type" value="Genomic_DNA"/>
</dbReference>
<protein>
    <submittedName>
        <fullName evidence="1">Uncharacterized protein</fullName>
    </submittedName>
</protein>
<gene>
    <name evidence="1" type="ORF">EVOR1521_LOCUS24951</name>
</gene>
<evidence type="ECO:0000313" key="1">
    <source>
        <dbReference type="EMBL" id="CAJ1401926.1"/>
    </source>
</evidence>
<dbReference type="Proteomes" id="UP001178507">
    <property type="component" value="Unassembled WGS sequence"/>
</dbReference>